<keyword evidence="2 5" id="KW-0238">DNA-binding</keyword>
<dbReference type="Proteomes" id="UP000509638">
    <property type="component" value="Chromosome"/>
</dbReference>
<accession>A0A7D5JH84</accession>
<gene>
    <name evidence="5" type="ORF">HW566_06210</name>
</gene>
<dbReference type="InterPro" id="IPR000843">
    <property type="entry name" value="HTH_LacI"/>
</dbReference>
<protein>
    <submittedName>
        <fullName evidence="5">LacI family DNA-binding transcriptional regulator</fullName>
    </submittedName>
</protein>
<dbReference type="PANTHER" id="PTHR30146">
    <property type="entry name" value="LACI-RELATED TRANSCRIPTIONAL REPRESSOR"/>
    <property type="match status" value="1"/>
</dbReference>
<dbReference type="PROSITE" id="PS00356">
    <property type="entry name" value="HTH_LACI_1"/>
    <property type="match status" value="1"/>
</dbReference>
<dbReference type="PANTHER" id="PTHR30146:SF109">
    <property type="entry name" value="HTH-TYPE TRANSCRIPTIONAL REGULATOR GALS"/>
    <property type="match status" value="1"/>
</dbReference>
<dbReference type="SMART" id="SM00354">
    <property type="entry name" value="HTH_LACI"/>
    <property type="match status" value="1"/>
</dbReference>
<dbReference type="PRINTS" id="PR00036">
    <property type="entry name" value="HTHLACI"/>
</dbReference>
<sequence>MAGTRQTTITDVAAHAGVSLATVSRVMNGNATVDPALAARVRASAAELGYSANPLARSLVLGRTQTISVVVPDLANPTFQGMLRGLSRAAVADGYHVLIADSDERVEDERLLALESRRRSDGLILCAPRMSDEQLSEVVREVAPVVLVNRTGGAPSVAADYRTPLRAIVDHLYDRGHRSFAYLAGAPHSASSAQRRQALEAARSELADCTIIEIPAGVDFASGAGALDDVLASGATAVLAFNDLSAMGLLSAASERGVAVPGRLSIAGFDDIPFARYTSPALTTAAVPMGELGARAWAALRDLLQGRTPAPALVLSPEVVVRGSTGALGPHEPTR</sequence>
<dbReference type="GO" id="GO:0003700">
    <property type="term" value="F:DNA-binding transcription factor activity"/>
    <property type="evidence" value="ECO:0007669"/>
    <property type="project" value="TreeGrafter"/>
</dbReference>
<dbReference type="PROSITE" id="PS50932">
    <property type="entry name" value="HTH_LACI_2"/>
    <property type="match status" value="1"/>
</dbReference>
<dbReference type="Gene3D" id="1.10.260.40">
    <property type="entry name" value="lambda repressor-like DNA-binding domains"/>
    <property type="match status" value="1"/>
</dbReference>
<reference evidence="5 6" key="1">
    <citation type="submission" date="2020-06" db="EMBL/GenBank/DDBJ databases">
        <authorList>
            <person name="Jo H."/>
        </authorList>
    </citation>
    <scope>NUCLEOTIDE SEQUENCE [LARGE SCALE GENOMIC DNA]</scope>
    <source>
        <strain evidence="5 6">I46</strain>
    </source>
</reference>
<dbReference type="EMBL" id="CP058316">
    <property type="protein sequence ID" value="QLD13238.1"/>
    <property type="molecule type" value="Genomic_DNA"/>
</dbReference>
<evidence type="ECO:0000313" key="6">
    <source>
        <dbReference type="Proteomes" id="UP000509638"/>
    </source>
</evidence>
<keyword evidence="1" id="KW-0805">Transcription regulation</keyword>
<evidence type="ECO:0000256" key="1">
    <source>
        <dbReference type="ARBA" id="ARBA00023015"/>
    </source>
</evidence>
<dbReference type="AlphaFoldDB" id="A0A7D5JH84"/>
<feature type="domain" description="HTH lacI-type" evidence="4">
    <location>
        <begin position="7"/>
        <end position="61"/>
    </location>
</feature>
<organism evidence="5 6">
    <name type="scientific">Microbacterium oleivorans</name>
    <dbReference type="NCBI Taxonomy" id="273677"/>
    <lineage>
        <taxon>Bacteria</taxon>
        <taxon>Bacillati</taxon>
        <taxon>Actinomycetota</taxon>
        <taxon>Actinomycetes</taxon>
        <taxon>Micrococcales</taxon>
        <taxon>Microbacteriaceae</taxon>
        <taxon>Microbacterium</taxon>
    </lineage>
</organism>
<keyword evidence="3" id="KW-0804">Transcription</keyword>
<evidence type="ECO:0000259" key="4">
    <source>
        <dbReference type="PROSITE" id="PS50932"/>
    </source>
</evidence>
<evidence type="ECO:0000256" key="2">
    <source>
        <dbReference type="ARBA" id="ARBA00023125"/>
    </source>
</evidence>
<dbReference type="Pfam" id="PF13377">
    <property type="entry name" value="Peripla_BP_3"/>
    <property type="match status" value="1"/>
</dbReference>
<dbReference type="RefSeq" id="WP_178014736.1">
    <property type="nucleotide sequence ID" value="NZ_CP058316.1"/>
</dbReference>
<dbReference type="CDD" id="cd01392">
    <property type="entry name" value="HTH_LacI"/>
    <property type="match status" value="1"/>
</dbReference>
<proteinExistence type="predicted"/>
<dbReference type="InterPro" id="IPR046335">
    <property type="entry name" value="LacI/GalR-like_sensor"/>
</dbReference>
<dbReference type="CDD" id="cd06267">
    <property type="entry name" value="PBP1_LacI_sugar_binding-like"/>
    <property type="match status" value="1"/>
</dbReference>
<dbReference type="SUPFAM" id="SSF53822">
    <property type="entry name" value="Periplasmic binding protein-like I"/>
    <property type="match status" value="1"/>
</dbReference>
<dbReference type="Pfam" id="PF00356">
    <property type="entry name" value="LacI"/>
    <property type="match status" value="1"/>
</dbReference>
<evidence type="ECO:0000256" key="3">
    <source>
        <dbReference type="ARBA" id="ARBA00023163"/>
    </source>
</evidence>
<dbReference type="InterPro" id="IPR028082">
    <property type="entry name" value="Peripla_BP_I"/>
</dbReference>
<dbReference type="SUPFAM" id="SSF47413">
    <property type="entry name" value="lambda repressor-like DNA-binding domains"/>
    <property type="match status" value="1"/>
</dbReference>
<name>A0A7D5JH84_9MICO</name>
<evidence type="ECO:0000313" key="5">
    <source>
        <dbReference type="EMBL" id="QLD13238.1"/>
    </source>
</evidence>
<dbReference type="GO" id="GO:0000976">
    <property type="term" value="F:transcription cis-regulatory region binding"/>
    <property type="evidence" value="ECO:0007669"/>
    <property type="project" value="TreeGrafter"/>
</dbReference>
<dbReference type="Gene3D" id="3.40.50.2300">
    <property type="match status" value="2"/>
</dbReference>
<dbReference type="InterPro" id="IPR010982">
    <property type="entry name" value="Lambda_DNA-bd_dom_sf"/>
</dbReference>